<protein>
    <submittedName>
        <fullName evidence="2">Uncharacterized protein</fullName>
    </submittedName>
</protein>
<feature type="transmembrane region" description="Helical" evidence="1">
    <location>
        <begin position="426"/>
        <end position="454"/>
    </location>
</feature>
<reference evidence="2" key="2">
    <citation type="journal article" date="2021" name="PeerJ">
        <title>Extensive microbial diversity within the chicken gut microbiome revealed by metagenomics and culture.</title>
        <authorList>
            <person name="Gilroy R."/>
            <person name="Ravi A."/>
            <person name="Getino M."/>
            <person name="Pursley I."/>
            <person name="Horton D.L."/>
            <person name="Alikhan N.F."/>
            <person name="Baker D."/>
            <person name="Gharbi K."/>
            <person name="Hall N."/>
            <person name="Watson M."/>
            <person name="Adriaenssens E.M."/>
            <person name="Foster-Nyarko E."/>
            <person name="Jarju S."/>
            <person name="Secka A."/>
            <person name="Antonio M."/>
            <person name="Oren A."/>
            <person name="Chaudhuri R.R."/>
            <person name="La Ragione R."/>
            <person name="Hildebrand F."/>
            <person name="Pallen M.J."/>
        </authorList>
    </citation>
    <scope>NUCLEOTIDE SEQUENCE</scope>
    <source>
        <strain evidence="2">ChiSjej5B23-6657</strain>
    </source>
</reference>
<dbReference type="EMBL" id="DVHM01000180">
    <property type="protein sequence ID" value="HIR71674.1"/>
    <property type="molecule type" value="Genomic_DNA"/>
</dbReference>
<feature type="transmembrane region" description="Helical" evidence="1">
    <location>
        <begin position="489"/>
        <end position="515"/>
    </location>
</feature>
<feature type="transmembrane region" description="Helical" evidence="1">
    <location>
        <begin position="192"/>
        <end position="213"/>
    </location>
</feature>
<name>A0A9D1JC31_9FIRM</name>
<evidence type="ECO:0000256" key="1">
    <source>
        <dbReference type="SAM" id="Phobius"/>
    </source>
</evidence>
<keyword evidence="1" id="KW-0812">Transmembrane</keyword>
<feature type="transmembrane region" description="Helical" evidence="1">
    <location>
        <begin position="342"/>
        <end position="358"/>
    </location>
</feature>
<feature type="transmembrane region" description="Helical" evidence="1">
    <location>
        <begin position="88"/>
        <end position="108"/>
    </location>
</feature>
<comment type="caution">
    <text evidence="2">The sequence shown here is derived from an EMBL/GenBank/DDBJ whole genome shotgun (WGS) entry which is preliminary data.</text>
</comment>
<reference evidence="2" key="1">
    <citation type="submission" date="2020-10" db="EMBL/GenBank/DDBJ databases">
        <authorList>
            <person name="Gilroy R."/>
        </authorList>
    </citation>
    <scope>NUCLEOTIDE SEQUENCE</scope>
    <source>
        <strain evidence="2">ChiSjej5B23-6657</strain>
    </source>
</reference>
<feature type="transmembrane region" description="Helical" evidence="1">
    <location>
        <begin position="466"/>
        <end position="483"/>
    </location>
</feature>
<feature type="transmembrane region" description="Helical" evidence="1">
    <location>
        <begin position="158"/>
        <end position="180"/>
    </location>
</feature>
<evidence type="ECO:0000313" key="3">
    <source>
        <dbReference type="Proteomes" id="UP000823912"/>
    </source>
</evidence>
<accession>A0A9D1JC31</accession>
<evidence type="ECO:0000313" key="2">
    <source>
        <dbReference type="EMBL" id="HIR71674.1"/>
    </source>
</evidence>
<sequence length="523" mass="59194">MIKTLKISFSLKMTYCMNSILYALKQIPLIKRLLPGSLYGAEGLKAVITILALIWEVISAFLGKFVYLLLMVFLVSGLYGAVPQRDSFLHILFFLTLIGAVMNTYMFNPTKDKYYAILLMRMNAREYTLVNYSYEILKVLVGFLVFGCILGAMVGVPIWVCVLIPFFVAGCKLFVAAWCLRDYEKTGKANNENVLGKFVWIAIALLLAAAYGLPAVGIVIPWQVIAAVMVLALVLGLISIRKIYRFENYRDVYRQIIGDWNIRLDTSKSVVRESNRKLISMDASISSNRKGFEYLNDLFVKRHQKILWRAVKRQAVVCLVLFGVAVAASLIFPVFADGSRELLLSNLPLSVFFMYLLNRGTGFTQALFINCDHSLLTYSFYKQPGAILKLFRIRLREIMKINLLPALVIGCGMALLLFTSGGTDDWLNYVVILVTIPVQSMFFSVHYLVLYYLLQPYNAGTEIKSGTYQLAMWATYFFCYLLIRLEMSTLMFGIVCIALCVAYSAAACALVYHVAPRTFRIRN</sequence>
<proteinExistence type="predicted"/>
<keyword evidence="1" id="KW-1133">Transmembrane helix</keyword>
<gene>
    <name evidence="2" type="ORF">IAA55_10405</name>
</gene>
<feature type="transmembrane region" description="Helical" evidence="1">
    <location>
        <begin position="315"/>
        <end position="336"/>
    </location>
</feature>
<dbReference type="AlphaFoldDB" id="A0A9D1JC31"/>
<feature type="transmembrane region" description="Helical" evidence="1">
    <location>
        <begin position="129"/>
        <end position="152"/>
    </location>
</feature>
<dbReference type="Proteomes" id="UP000823912">
    <property type="component" value="Unassembled WGS sequence"/>
</dbReference>
<organism evidence="2 3">
    <name type="scientific">Candidatus Pullilachnospira gallistercoris</name>
    <dbReference type="NCBI Taxonomy" id="2840911"/>
    <lineage>
        <taxon>Bacteria</taxon>
        <taxon>Bacillati</taxon>
        <taxon>Bacillota</taxon>
        <taxon>Clostridia</taxon>
        <taxon>Lachnospirales</taxon>
        <taxon>Lachnospiraceae</taxon>
        <taxon>Lachnospiraceae incertae sedis</taxon>
        <taxon>Candidatus Pullilachnospira</taxon>
    </lineage>
</organism>
<feature type="transmembrane region" description="Helical" evidence="1">
    <location>
        <begin position="401"/>
        <end position="420"/>
    </location>
</feature>
<keyword evidence="1" id="KW-0472">Membrane</keyword>
<feature type="transmembrane region" description="Helical" evidence="1">
    <location>
        <begin position="219"/>
        <end position="240"/>
    </location>
</feature>